<gene>
    <name evidence="1" type="ORF">HPB47_005533</name>
</gene>
<keyword evidence="2" id="KW-1185">Reference proteome</keyword>
<reference evidence="1 2" key="1">
    <citation type="journal article" date="2020" name="Cell">
        <title>Large-Scale Comparative Analyses of Tick Genomes Elucidate Their Genetic Diversity and Vector Capacities.</title>
        <authorList>
            <consortium name="Tick Genome and Microbiome Consortium (TIGMIC)"/>
            <person name="Jia N."/>
            <person name="Wang J."/>
            <person name="Shi W."/>
            <person name="Du L."/>
            <person name="Sun Y."/>
            <person name="Zhan W."/>
            <person name="Jiang J.F."/>
            <person name="Wang Q."/>
            <person name="Zhang B."/>
            <person name="Ji P."/>
            <person name="Bell-Sakyi L."/>
            <person name="Cui X.M."/>
            <person name="Yuan T.T."/>
            <person name="Jiang B.G."/>
            <person name="Yang W.F."/>
            <person name="Lam T.T."/>
            <person name="Chang Q.C."/>
            <person name="Ding S.J."/>
            <person name="Wang X.J."/>
            <person name="Zhu J.G."/>
            <person name="Ruan X.D."/>
            <person name="Zhao L."/>
            <person name="Wei J.T."/>
            <person name="Ye R.Z."/>
            <person name="Que T.C."/>
            <person name="Du C.H."/>
            <person name="Zhou Y.H."/>
            <person name="Cheng J.X."/>
            <person name="Dai P.F."/>
            <person name="Guo W.B."/>
            <person name="Han X.H."/>
            <person name="Huang E.J."/>
            <person name="Li L.F."/>
            <person name="Wei W."/>
            <person name="Gao Y.C."/>
            <person name="Liu J.Z."/>
            <person name="Shao H.Z."/>
            <person name="Wang X."/>
            <person name="Wang C.C."/>
            <person name="Yang T.C."/>
            <person name="Huo Q.B."/>
            <person name="Li W."/>
            <person name="Chen H.Y."/>
            <person name="Chen S.E."/>
            <person name="Zhou L.G."/>
            <person name="Ni X.B."/>
            <person name="Tian J.H."/>
            <person name="Sheng Y."/>
            <person name="Liu T."/>
            <person name="Pan Y.S."/>
            <person name="Xia L.Y."/>
            <person name="Li J."/>
            <person name="Zhao F."/>
            <person name="Cao W.C."/>
        </authorList>
    </citation>
    <scope>NUCLEOTIDE SEQUENCE [LARGE SCALE GENOMIC DNA]</scope>
    <source>
        <strain evidence="1">Iper-2018</strain>
    </source>
</reference>
<comment type="caution">
    <text evidence="1">The sequence shown here is derived from an EMBL/GenBank/DDBJ whole genome shotgun (WGS) entry which is preliminary data.</text>
</comment>
<accession>A0AC60PCS9</accession>
<sequence length="463" mass="50189">MEAGKTRKSPGPDSRWSWVVVGFLAWVMATSTLSSRAMGVFYIGIVEHFGVSREEASWPLSLHSTSFCMAGPVFGYLCELWPCQRVLQGCLILSGTGLTLCYFAPNTGFLAIFFGVVHGGALSGTFVVLLQLVCQYFKTWRTTACSITWSSQCLTAFVMSQTADYIRTAYGTPEMFLLIGALSFNAFPAAFVLKSPPWTARRTAQKTNAADSIDARRKHLPECDALVLTDATVNNDDRSMPRHLVLRTTHARSWLGLSSELKATLKVFFSVLYQIDAFSFSVQLLNVTVFFLVNVDLATDGGIDTSQAVYLAHVYSVGDFIVRLLSGLIVDRGYLSLATAMLLGFSGCAAGFEALVWSTSMASFVASSMLLGAGGGFMAPLCGPILTSDFVGRSLPVLFGGLMFMNGLVLIAIPSLVGHFRDNIGTYDGLLHTIAALNGFLIIVWIVKARVRIRSSTQLAVIP</sequence>
<dbReference type="EMBL" id="JABSTQ010010833">
    <property type="protein sequence ID" value="KAG0417524.1"/>
    <property type="molecule type" value="Genomic_DNA"/>
</dbReference>
<evidence type="ECO:0000313" key="1">
    <source>
        <dbReference type="EMBL" id="KAG0417524.1"/>
    </source>
</evidence>
<organism evidence="1 2">
    <name type="scientific">Ixodes persulcatus</name>
    <name type="common">Taiga tick</name>
    <dbReference type="NCBI Taxonomy" id="34615"/>
    <lineage>
        <taxon>Eukaryota</taxon>
        <taxon>Metazoa</taxon>
        <taxon>Ecdysozoa</taxon>
        <taxon>Arthropoda</taxon>
        <taxon>Chelicerata</taxon>
        <taxon>Arachnida</taxon>
        <taxon>Acari</taxon>
        <taxon>Parasitiformes</taxon>
        <taxon>Ixodida</taxon>
        <taxon>Ixodoidea</taxon>
        <taxon>Ixodidae</taxon>
        <taxon>Ixodinae</taxon>
        <taxon>Ixodes</taxon>
    </lineage>
</organism>
<proteinExistence type="predicted"/>
<dbReference type="Proteomes" id="UP000805193">
    <property type="component" value="Unassembled WGS sequence"/>
</dbReference>
<protein>
    <submittedName>
        <fullName evidence="1">Uncharacterized protein</fullName>
    </submittedName>
</protein>
<name>A0AC60PCS9_IXOPE</name>
<evidence type="ECO:0000313" key="2">
    <source>
        <dbReference type="Proteomes" id="UP000805193"/>
    </source>
</evidence>